<dbReference type="PANTHER" id="PTHR11927">
    <property type="entry name" value="GALACTOSIDE 2-L-FUCOSYLTRANSFERASE"/>
    <property type="match status" value="1"/>
</dbReference>
<dbReference type="GO" id="GO:0008107">
    <property type="term" value="F:galactoside 2-alpha-L-fucosyltransferase activity"/>
    <property type="evidence" value="ECO:0007669"/>
    <property type="project" value="InterPro"/>
</dbReference>
<evidence type="ECO:0000256" key="3">
    <source>
        <dbReference type="RuleBase" id="RU363129"/>
    </source>
</evidence>
<comment type="pathway">
    <text evidence="3">Protein modification; protein glycosylation.</text>
</comment>
<dbReference type="GO" id="GO:0032580">
    <property type="term" value="C:Golgi cisterna membrane"/>
    <property type="evidence" value="ECO:0007669"/>
    <property type="project" value="UniProtKB-SubCell"/>
</dbReference>
<dbReference type="OrthoDB" id="3226at2759"/>
<organism evidence="4 5">
    <name type="scientific">Hypsibius exemplaris</name>
    <name type="common">Freshwater tardigrade</name>
    <dbReference type="NCBI Taxonomy" id="2072580"/>
    <lineage>
        <taxon>Eukaryota</taxon>
        <taxon>Metazoa</taxon>
        <taxon>Ecdysozoa</taxon>
        <taxon>Tardigrada</taxon>
        <taxon>Eutardigrada</taxon>
        <taxon>Parachela</taxon>
        <taxon>Hypsibioidea</taxon>
        <taxon>Hypsibiidae</taxon>
        <taxon>Hypsibius</taxon>
    </lineage>
</organism>
<dbReference type="AlphaFoldDB" id="A0A9X6NBY7"/>
<reference evidence="5" key="1">
    <citation type="submission" date="2017-01" db="EMBL/GenBank/DDBJ databases">
        <title>Comparative genomics of anhydrobiosis in the tardigrade Hypsibius dujardini.</title>
        <authorList>
            <person name="Yoshida Y."/>
            <person name="Koutsovoulos G."/>
            <person name="Laetsch D."/>
            <person name="Stevens L."/>
            <person name="Kumar S."/>
            <person name="Horikawa D."/>
            <person name="Ishino K."/>
            <person name="Komine S."/>
            <person name="Tomita M."/>
            <person name="Blaxter M."/>
            <person name="Arakawa K."/>
        </authorList>
    </citation>
    <scope>NUCLEOTIDE SEQUENCE [LARGE SCALE GENOMIC DNA]</scope>
    <source>
        <strain evidence="5">Z151</strain>
    </source>
</reference>
<sequence>MAGHRQTQHRCKSRIRAGLLTVQRVLLSPRYRTWTWTLLLCLALLLFLLVCNIRTFIYVIRLQEWSIYRFACWPSTSQRVDVTSSPDLFISHGFHPTVGIGNLLFMYASLWGIARKNGLTPTISHIKLHDFMELELAPESFFDLNDCGNFVFGMETCCIYDASSEFITSVAPGRNVSLWGYFQSWKYFHPEYQFAIRDQFRFKPNVVTQANAIIDKAIAGSPTFELKTDYRSGNRSRSRTLVGIHIRRGDILIPERVTFGHTVPTKAYYSHALDYLRAKQVVDAVYIVCTNDAEWARANLQLPNMYLVEDQQPEVDLAVLSMTDHLVLSTGTFSFFIGYLSDAQTVIYYSRWPEPGSEFAAMTNLPDFWLPEWIALE</sequence>
<keyword evidence="3" id="KW-0812">Transmembrane</keyword>
<dbReference type="Proteomes" id="UP000192578">
    <property type="component" value="Unassembled WGS sequence"/>
</dbReference>
<feature type="transmembrane region" description="Helical" evidence="3">
    <location>
        <begin position="34"/>
        <end position="60"/>
    </location>
</feature>
<dbReference type="PANTHER" id="PTHR11927:SF9">
    <property type="entry name" value="L-FUCOSYLTRANSFERASE"/>
    <property type="match status" value="1"/>
</dbReference>
<keyword evidence="1 3" id="KW-0328">Glycosyltransferase</keyword>
<keyword evidence="3" id="KW-0325">Glycoprotein</keyword>
<keyword evidence="3" id="KW-0735">Signal-anchor</keyword>
<name>A0A9X6NBY7_HYPEX</name>
<dbReference type="CDD" id="cd11301">
    <property type="entry name" value="Fut1_Fut2_like"/>
    <property type="match status" value="1"/>
</dbReference>
<keyword evidence="3" id="KW-1133">Transmembrane helix</keyword>
<protein>
    <recommendedName>
        <fullName evidence="3">L-Fucosyltransferase</fullName>
        <ecNumber evidence="3">2.4.1.-</ecNumber>
    </recommendedName>
</protein>
<dbReference type="EMBL" id="MTYJ01000177">
    <property type="protein sequence ID" value="OWA49921.1"/>
    <property type="molecule type" value="Genomic_DNA"/>
</dbReference>
<evidence type="ECO:0000313" key="5">
    <source>
        <dbReference type="Proteomes" id="UP000192578"/>
    </source>
</evidence>
<keyword evidence="3" id="KW-0333">Golgi apparatus</keyword>
<gene>
    <name evidence="4" type="ORF">BV898_14455</name>
</gene>
<keyword evidence="5" id="KW-1185">Reference proteome</keyword>
<evidence type="ECO:0000313" key="4">
    <source>
        <dbReference type="EMBL" id="OWA49921.1"/>
    </source>
</evidence>
<comment type="subcellular location">
    <subcellularLocation>
        <location evidence="3">Golgi apparatus</location>
        <location evidence="3">Golgi stack membrane</location>
        <topology evidence="3">Single-pass type II membrane protein</topology>
    </subcellularLocation>
</comment>
<dbReference type="EC" id="2.4.1.-" evidence="3"/>
<keyword evidence="3" id="KW-0472">Membrane</keyword>
<comment type="similarity">
    <text evidence="3">Belongs to the glycosyltransferase 11 family.</text>
</comment>
<keyword evidence="2 3" id="KW-0808">Transferase</keyword>
<proteinExistence type="inferred from homology"/>
<accession>A0A9X6NBY7</accession>
<dbReference type="InterPro" id="IPR002516">
    <property type="entry name" value="Glyco_trans_11"/>
</dbReference>
<evidence type="ECO:0000256" key="2">
    <source>
        <dbReference type="ARBA" id="ARBA00022679"/>
    </source>
</evidence>
<evidence type="ECO:0000256" key="1">
    <source>
        <dbReference type="ARBA" id="ARBA00022676"/>
    </source>
</evidence>
<dbReference type="Pfam" id="PF01531">
    <property type="entry name" value="Glyco_transf_11"/>
    <property type="match status" value="1"/>
</dbReference>
<dbReference type="GO" id="GO:0005975">
    <property type="term" value="P:carbohydrate metabolic process"/>
    <property type="evidence" value="ECO:0007669"/>
    <property type="project" value="InterPro"/>
</dbReference>
<comment type="caution">
    <text evidence="4">The sequence shown here is derived from an EMBL/GenBank/DDBJ whole genome shotgun (WGS) entry which is preliminary data.</text>
</comment>